<keyword evidence="5" id="KW-1185">Reference proteome</keyword>
<reference evidence="4 5" key="2">
    <citation type="journal article" date="2017" name="Antonie Van Leeuwenhoek">
        <title>Rhizobium rhizosphaerae sp. nov., a novel species isolated from rice rhizosphere.</title>
        <authorList>
            <person name="Zhao J.J."/>
            <person name="Zhang J."/>
            <person name="Zhang R.J."/>
            <person name="Zhang C.W."/>
            <person name="Yin H.Q."/>
            <person name="Zhang X.X."/>
        </authorList>
    </citation>
    <scope>NUCLEOTIDE SEQUENCE [LARGE SCALE GENOMIC DNA]</scope>
    <source>
        <strain evidence="4 5">ACAM 611</strain>
    </source>
</reference>
<dbReference type="SUPFAM" id="SSF52540">
    <property type="entry name" value="P-loop containing nucleoside triphosphate hydrolases"/>
    <property type="match status" value="1"/>
</dbReference>
<dbReference type="InterPro" id="IPR027417">
    <property type="entry name" value="P-loop_NTPase"/>
</dbReference>
<gene>
    <name evidence="4" type="ORF">GPUN_2800</name>
</gene>
<evidence type="ECO:0000256" key="2">
    <source>
        <dbReference type="SAM" id="Phobius"/>
    </source>
</evidence>
<accession>H5TEY7</accession>
<protein>
    <recommendedName>
        <fullName evidence="3">G domain-containing protein</fullName>
    </recommendedName>
</protein>
<dbReference type="InterPro" id="IPR006073">
    <property type="entry name" value="GTP-bd"/>
</dbReference>
<dbReference type="GO" id="GO:0002098">
    <property type="term" value="P:tRNA wobble uridine modification"/>
    <property type="evidence" value="ECO:0007669"/>
    <property type="project" value="TreeGrafter"/>
</dbReference>
<feature type="domain" description="G" evidence="3">
    <location>
        <begin position="292"/>
        <end position="388"/>
    </location>
</feature>
<dbReference type="GO" id="GO:0005829">
    <property type="term" value="C:cytosol"/>
    <property type="evidence" value="ECO:0007669"/>
    <property type="project" value="TreeGrafter"/>
</dbReference>
<keyword evidence="2" id="KW-0472">Membrane</keyword>
<keyword evidence="2" id="KW-0812">Transmembrane</keyword>
<keyword evidence="1" id="KW-0378">Hydrolase</keyword>
<proteinExistence type="predicted"/>
<dbReference type="GO" id="GO:0005525">
    <property type="term" value="F:GTP binding"/>
    <property type="evidence" value="ECO:0007669"/>
    <property type="project" value="InterPro"/>
</dbReference>
<name>H5TEY7_9ALTE</name>
<reference evidence="4 5" key="1">
    <citation type="journal article" date="2012" name="J. Bacteriol.">
        <title>Genome sequence of proteorhodopsin-containing sea ice bacterium Glaciecola punicea ACAM 611T.</title>
        <authorList>
            <person name="Qin Q.-L."/>
            <person name="Xie B.-B."/>
            <person name="Shu Y.-L."/>
            <person name="Rong J.-C."/>
            <person name="Zhao D.-L."/>
            <person name="Zhang X.-Y."/>
            <person name="Chen X.-L."/>
            <person name="Zhou B.-C."/>
            <person name="Zhanga Y.-Z."/>
        </authorList>
    </citation>
    <scope>NUCLEOTIDE SEQUENCE [LARGE SCALE GENOMIC DNA]</scope>
    <source>
        <strain evidence="4 5">ACAM 611</strain>
    </source>
</reference>
<dbReference type="STRING" id="56804.BAE46_02825"/>
<evidence type="ECO:0000313" key="4">
    <source>
        <dbReference type="EMBL" id="GAB56914.1"/>
    </source>
</evidence>
<dbReference type="PANTHER" id="PTHR42714">
    <property type="entry name" value="TRNA MODIFICATION GTPASE GTPBP3"/>
    <property type="match status" value="1"/>
</dbReference>
<dbReference type="AlphaFoldDB" id="H5TEY7"/>
<comment type="caution">
    <text evidence="4">The sequence shown here is derived from an EMBL/GenBank/DDBJ whole genome shotgun (WGS) entry which is preliminary data.</text>
</comment>
<keyword evidence="2" id="KW-1133">Transmembrane helix</keyword>
<dbReference type="OrthoDB" id="238366at2"/>
<feature type="transmembrane region" description="Helical" evidence="2">
    <location>
        <begin position="21"/>
        <end position="40"/>
    </location>
</feature>
<dbReference type="RefSeq" id="WP_006007563.1">
    <property type="nucleotide sequence ID" value="NZ_BAET01000033.1"/>
</dbReference>
<dbReference type="PANTHER" id="PTHR42714:SF2">
    <property type="entry name" value="TRNA MODIFICATION GTPASE GTPBP3, MITOCHONDRIAL"/>
    <property type="match status" value="1"/>
</dbReference>
<dbReference type="GO" id="GO:0030488">
    <property type="term" value="P:tRNA methylation"/>
    <property type="evidence" value="ECO:0007669"/>
    <property type="project" value="TreeGrafter"/>
</dbReference>
<feature type="transmembrane region" description="Helical" evidence="2">
    <location>
        <begin position="46"/>
        <end position="68"/>
    </location>
</feature>
<dbReference type="Gene3D" id="3.40.50.300">
    <property type="entry name" value="P-loop containing nucleotide triphosphate hydrolases"/>
    <property type="match status" value="1"/>
</dbReference>
<dbReference type="CDD" id="cd00882">
    <property type="entry name" value="Ras_like_GTPase"/>
    <property type="match status" value="1"/>
</dbReference>
<organism evidence="4 5">
    <name type="scientific">Glaciecola punicea ACAM 611</name>
    <dbReference type="NCBI Taxonomy" id="1121923"/>
    <lineage>
        <taxon>Bacteria</taxon>
        <taxon>Pseudomonadati</taxon>
        <taxon>Pseudomonadota</taxon>
        <taxon>Gammaproteobacteria</taxon>
        <taxon>Alteromonadales</taxon>
        <taxon>Alteromonadaceae</taxon>
        <taxon>Glaciecola</taxon>
    </lineage>
</organism>
<dbReference type="GO" id="GO:0016787">
    <property type="term" value="F:hydrolase activity"/>
    <property type="evidence" value="ECO:0007669"/>
    <property type="project" value="UniProtKB-KW"/>
</dbReference>
<evidence type="ECO:0000313" key="5">
    <source>
        <dbReference type="Proteomes" id="UP000053586"/>
    </source>
</evidence>
<dbReference type="EMBL" id="BAET01000033">
    <property type="protein sequence ID" value="GAB56914.1"/>
    <property type="molecule type" value="Genomic_DNA"/>
</dbReference>
<dbReference type="Pfam" id="PF01926">
    <property type="entry name" value="MMR_HSR1"/>
    <property type="match status" value="1"/>
</dbReference>
<dbReference type="Proteomes" id="UP000053586">
    <property type="component" value="Unassembled WGS sequence"/>
</dbReference>
<evidence type="ECO:0000256" key="1">
    <source>
        <dbReference type="ARBA" id="ARBA00022801"/>
    </source>
</evidence>
<sequence>MNKIKQLFVVLTKMSGGRWGIAVVSAVLPVLVLIVFALFLAIKYDYILLLSLIIAFSTLLISVPLFVIACNNKKKKDDVTLNTAQVSDALVARSQQWSQNEVIIWEKTKLKSQQLLLEKNEWSELDQVGLDILAFVASEFGKKALDFSIPEGLQLVGEISRRYKNVIEAHIPGVEMLKVSHLKEGYAVYEQYGELGGKALKIAIWANYAKNLYLNPAKFAADLIKDQSTSSMTKGLVDNMQSQAKQALLDEIASVAIDLYSGRFSFEEEDVTASSIVAKDETRFALALEPIRIVFVGQTSAGKSSIINLIKEQLVAEVDVLPSTDTATVYEAVLNDIPIRVIDLQGLDGDTSTQQAMLDEMTQADLIMWVLKANQPARALDKTLKTAFDAYYASNKNISRKKAALIGVVNQVDKLKPVDQWQPPYNIAEPNCAKAKIIKQALEFNQKKLHFDAVVALSIAPDKESFGAQELKFAMGEAIENASNVQRNRQRIEAMGKGIALRQQVKRAFHSGKKLYPNILRSAAPDISDFVIKKLRK</sequence>
<dbReference type="eggNOG" id="COG3596">
    <property type="taxonomic scope" value="Bacteria"/>
</dbReference>
<evidence type="ECO:0000259" key="3">
    <source>
        <dbReference type="Pfam" id="PF01926"/>
    </source>
</evidence>